<feature type="compositionally biased region" description="Basic and acidic residues" evidence="1">
    <location>
        <begin position="75"/>
        <end position="88"/>
    </location>
</feature>
<dbReference type="RefSeq" id="WP_053512269.1">
    <property type="nucleotide sequence ID" value="NZ_CP106947.1"/>
</dbReference>
<sequence>MDHALNSSNGKIIFADKMQQMSPYEREQIKPFLICPECKHKATFVKQGKDGKIPYFRGKHKKNCDLGNSNPSDGNEEKRKEVPERNVNQEEYKLKLQNYFKIETVSPLEDLIEHVNKSGKSKRRFTGSTNMEDLLKTKSLPKILNEALNNRFEDDNYVLDTEYEKISIDEILCSFDDITPEMSGEWGMFYGYIRSSDGNAWLNSSEKWASSSFSIKLGEDLKSIFWNVIPNEWGKGVPTIVCGKLNFSHNTRKPYVIVDTPDLLYLRKRRKKVKI</sequence>
<organism evidence="2 3">
    <name type="scientific">Bacillus thuringiensis</name>
    <dbReference type="NCBI Taxonomy" id="1428"/>
    <lineage>
        <taxon>Bacteria</taxon>
        <taxon>Bacillati</taxon>
        <taxon>Bacillota</taxon>
        <taxon>Bacilli</taxon>
        <taxon>Bacillales</taxon>
        <taxon>Bacillaceae</taxon>
        <taxon>Bacillus</taxon>
        <taxon>Bacillus cereus group</taxon>
    </lineage>
</organism>
<feature type="region of interest" description="Disordered" evidence="1">
    <location>
        <begin position="56"/>
        <end position="88"/>
    </location>
</feature>
<dbReference type="AlphaFoldDB" id="A0A9X6KCZ1"/>
<proteinExistence type="predicted"/>
<evidence type="ECO:0000256" key="1">
    <source>
        <dbReference type="SAM" id="MobiDB-lite"/>
    </source>
</evidence>
<comment type="caution">
    <text evidence="2">The sequence shown here is derived from an EMBL/GenBank/DDBJ whole genome shotgun (WGS) entry which is preliminary data.</text>
</comment>
<evidence type="ECO:0000313" key="3">
    <source>
        <dbReference type="Proteomes" id="UP000194551"/>
    </source>
</evidence>
<protein>
    <submittedName>
        <fullName evidence="2">Uncharacterized protein</fullName>
    </submittedName>
</protein>
<reference evidence="2 3" key="1">
    <citation type="submission" date="2016-10" db="EMBL/GenBank/DDBJ databases">
        <title>Comparative genomics of Bacillus thuringiensis reveals a path to pathogens against multiple invertebrate hosts.</title>
        <authorList>
            <person name="Zheng J."/>
            <person name="Gao Q."/>
            <person name="Liu H."/>
            <person name="Peng D."/>
            <person name="Ruan L."/>
            <person name="Sun M."/>
        </authorList>
    </citation>
    <scope>NUCLEOTIDE SEQUENCE [LARGE SCALE GENOMIC DNA]</scope>
    <source>
        <strain evidence="2">HD5</strain>
    </source>
</reference>
<evidence type="ECO:0000313" key="2">
    <source>
        <dbReference type="EMBL" id="OUA02936.1"/>
    </source>
</evidence>
<dbReference type="Proteomes" id="UP000194551">
    <property type="component" value="Unassembled WGS sequence"/>
</dbReference>
<dbReference type="EMBL" id="NFEM01000071">
    <property type="protein sequence ID" value="OUA02936.1"/>
    <property type="molecule type" value="Genomic_DNA"/>
</dbReference>
<name>A0A9X6KCZ1_BACTU</name>
<accession>A0A9X6KCZ1</accession>
<gene>
    <name evidence="2" type="ORF">BK774_14665</name>
</gene>